<protein>
    <submittedName>
        <fullName evidence="1">Uncharacterized protein</fullName>
    </submittedName>
</protein>
<comment type="caution">
    <text evidence="1">The sequence shown here is derived from an EMBL/GenBank/DDBJ whole genome shotgun (WGS) entry which is preliminary data.</text>
</comment>
<dbReference type="EMBL" id="VSSQ01054472">
    <property type="protein sequence ID" value="MPN08428.1"/>
    <property type="molecule type" value="Genomic_DNA"/>
</dbReference>
<name>A0A645F280_9ZZZZ</name>
<accession>A0A645F280</accession>
<organism evidence="1">
    <name type="scientific">bioreactor metagenome</name>
    <dbReference type="NCBI Taxonomy" id="1076179"/>
    <lineage>
        <taxon>unclassified sequences</taxon>
        <taxon>metagenomes</taxon>
        <taxon>ecological metagenomes</taxon>
    </lineage>
</organism>
<evidence type="ECO:0000313" key="1">
    <source>
        <dbReference type="EMBL" id="MPN08428.1"/>
    </source>
</evidence>
<sequence>MDVPSGITVRFLDLSGCEGYFSGSGNPILTNVDVPGPVGLDFICKNIIVPAGGVFLKYGSYILVSSSVVGITTITNTIVKVEPVIPEAQVFLGVSNIPVSANIDVELVQICQRPCV</sequence>
<dbReference type="AlphaFoldDB" id="A0A645F280"/>
<proteinExistence type="predicted"/>
<reference evidence="1" key="1">
    <citation type="submission" date="2019-08" db="EMBL/GenBank/DDBJ databases">
        <authorList>
            <person name="Kucharzyk K."/>
            <person name="Murdoch R.W."/>
            <person name="Higgins S."/>
            <person name="Loffler F."/>
        </authorList>
    </citation>
    <scope>NUCLEOTIDE SEQUENCE</scope>
</reference>
<gene>
    <name evidence="1" type="ORF">SDC9_155710</name>
</gene>